<feature type="compositionally biased region" description="Basic and acidic residues" evidence="1">
    <location>
        <begin position="32"/>
        <end position="61"/>
    </location>
</feature>
<proteinExistence type="predicted"/>
<accession>A0A5B7GXY5</accession>
<name>A0A5B7GXY5_PORTR</name>
<dbReference type="Proteomes" id="UP000324222">
    <property type="component" value="Unassembled WGS sequence"/>
</dbReference>
<comment type="caution">
    <text evidence="2">The sequence shown here is derived from an EMBL/GenBank/DDBJ whole genome shotgun (WGS) entry which is preliminary data.</text>
</comment>
<keyword evidence="3" id="KW-1185">Reference proteome</keyword>
<evidence type="ECO:0000256" key="1">
    <source>
        <dbReference type="SAM" id="MobiDB-lite"/>
    </source>
</evidence>
<evidence type="ECO:0000313" key="2">
    <source>
        <dbReference type="EMBL" id="MPC61464.1"/>
    </source>
</evidence>
<feature type="region of interest" description="Disordered" evidence="1">
    <location>
        <begin position="1"/>
        <end position="69"/>
    </location>
</feature>
<dbReference type="AlphaFoldDB" id="A0A5B7GXY5"/>
<protein>
    <submittedName>
        <fullName evidence="2">Uncharacterized protein</fullName>
    </submittedName>
</protein>
<reference evidence="2 3" key="1">
    <citation type="submission" date="2019-05" db="EMBL/GenBank/DDBJ databases">
        <title>Another draft genome of Portunus trituberculatus and its Hox gene families provides insights of decapod evolution.</title>
        <authorList>
            <person name="Jeong J.-H."/>
            <person name="Song I."/>
            <person name="Kim S."/>
            <person name="Choi T."/>
            <person name="Kim D."/>
            <person name="Ryu S."/>
            <person name="Kim W."/>
        </authorList>
    </citation>
    <scope>NUCLEOTIDE SEQUENCE [LARGE SCALE GENOMIC DNA]</scope>
    <source>
        <tissue evidence="2">Muscle</tissue>
    </source>
</reference>
<sequence length="69" mass="8016">MDSFGRPPDVCQSRRVIDQFLPSPPRSIPYGKAHEEHRESPSPAIKGRDTEQSRERKEKQARQKCKARK</sequence>
<gene>
    <name evidence="2" type="ORF">E2C01_055536</name>
</gene>
<evidence type="ECO:0000313" key="3">
    <source>
        <dbReference type="Proteomes" id="UP000324222"/>
    </source>
</evidence>
<organism evidence="2 3">
    <name type="scientific">Portunus trituberculatus</name>
    <name type="common">Swimming crab</name>
    <name type="synonym">Neptunus trituberculatus</name>
    <dbReference type="NCBI Taxonomy" id="210409"/>
    <lineage>
        <taxon>Eukaryota</taxon>
        <taxon>Metazoa</taxon>
        <taxon>Ecdysozoa</taxon>
        <taxon>Arthropoda</taxon>
        <taxon>Crustacea</taxon>
        <taxon>Multicrustacea</taxon>
        <taxon>Malacostraca</taxon>
        <taxon>Eumalacostraca</taxon>
        <taxon>Eucarida</taxon>
        <taxon>Decapoda</taxon>
        <taxon>Pleocyemata</taxon>
        <taxon>Brachyura</taxon>
        <taxon>Eubrachyura</taxon>
        <taxon>Portunoidea</taxon>
        <taxon>Portunidae</taxon>
        <taxon>Portuninae</taxon>
        <taxon>Portunus</taxon>
    </lineage>
</organism>
<dbReference type="EMBL" id="VSRR010018567">
    <property type="protein sequence ID" value="MPC61464.1"/>
    <property type="molecule type" value="Genomic_DNA"/>
</dbReference>